<dbReference type="Proteomes" id="UP001139089">
    <property type="component" value="Unassembled WGS sequence"/>
</dbReference>
<dbReference type="CDD" id="cd06661">
    <property type="entry name" value="GGCT_like"/>
    <property type="match status" value="1"/>
</dbReference>
<dbReference type="PANTHER" id="PTHR12192:SF2">
    <property type="entry name" value="GLUTATHIONE-SPECIFIC GAMMA-GLUTAMYLCYCLOTRANSFERASE 2"/>
    <property type="match status" value="1"/>
</dbReference>
<dbReference type="GO" id="GO:0005737">
    <property type="term" value="C:cytoplasm"/>
    <property type="evidence" value="ECO:0007669"/>
    <property type="project" value="TreeGrafter"/>
</dbReference>
<dbReference type="InterPro" id="IPR036568">
    <property type="entry name" value="GGCT-like_sf"/>
</dbReference>
<dbReference type="RefSeq" id="WP_231816105.1">
    <property type="nucleotide sequence ID" value="NZ_JAJOZR010000012.1"/>
</dbReference>
<organism evidence="3 4">
    <name type="scientific">Rhizobium quercicola</name>
    <dbReference type="NCBI Taxonomy" id="2901226"/>
    <lineage>
        <taxon>Bacteria</taxon>
        <taxon>Pseudomonadati</taxon>
        <taxon>Pseudomonadota</taxon>
        <taxon>Alphaproteobacteria</taxon>
        <taxon>Hyphomicrobiales</taxon>
        <taxon>Rhizobiaceae</taxon>
        <taxon>Rhizobium/Agrobacterium group</taxon>
        <taxon>Rhizobium</taxon>
    </lineage>
</organism>
<dbReference type="SUPFAM" id="SSF110857">
    <property type="entry name" value="Gamma-glutamyl cyclotransferase-like"/>
    <property type="match status" value="1"/>
</dbReference>
<accession>A0A9X1NXB4</accession>
<dbReference type="InterPro" id="IPR013024">
    <property type="entry name" value="GGCT-like"/>
</dbReference>
<evidence type="ECO:0000313" key="4">
    <source>
        <dbReference type="Proteomes" id="UP001139089"/>
    </source>
</evidence>
<dbReference type="GO" id="GO:0006751">
    <property type="term" value="P:glutathione catabolic process"/>
    <property type="evidence" value="ECO:0007669"/>
    <property type="project" value="InterPro"/>
</dbReference>
<dbReference type="PANTHER" id="PTHR12192">
    <property type="entry name" value="CATION TRANSPORT PROTEIN CHAC-RELATED"/>
    <property type="match status" value="1"/>
</dbReference>
<comment type="caution">
    <text evidence="3">The sequence shown here is derived from an EMBL/GenBank/DDBJ whole genome shotgun (WGS) entry which is preliminary data.</text>
</comment>
<keyword evidence="2" id="KW-0456">Lyase</keyword>
<dbReference type="AlphaFoldDB" id="A0A9X1NXB4"/>
<evidence type="ECO:0000256" key="2">
    <source>
        <dbReference type="ARBA" id="ARBA00023239"/>
    </source>
</evidence>
<dbReference type="Gene3D" id="3.10.490.10">
    <property type="entry name" value="Gamma-glutamyl cyclotransferase-like"/>
    <property type="match status" value="1"/>
</dbReference>
<keyword evidence="4" id="KW-1185">Reference proteome</keyword>
<dbReference type="GO" id="GO:0061928">
    <property type="term" value="F:glutathione specific gamma-glutamylcyclotransferase activity"/>
    <property type="evidence" value="ECO:0007669"/>
    <property type="project" value="UniProtKB-EC"/>
</dbReference>
<sequence>MSKSPSATSPASPRAAPRRMSLTPELVALCYREEEDPGLNARWTPMEDEDYRALALTLDAQSGGAPLWVFAYGSLIWKPEFSSVESRRATAYGWHRAFSLKIDRWRGSRAAPGLMMALERGGRCDGVIYRLADDDRIAQIERLLRRELSARETVSTVRWMPVSTLEGPVKVLGFWLGSTGHDAVSRLPLEEVARILARACGHVGSCAEYLYNTVLHLEAVGIRDRNLWRLQALVADEIRNLHGHPSAPQALRGEAKAALEAAPMAKIDGEKARDPV</sequence>
<protein>
    <recommendedName>
        <fullName evidence="1">glutathione-specific gamma-glutamylcyclotransferase</fullName>
        <ecNumber evidence="1">4.3.2.7</ecNumber>
    </recommendedName>
</protein>
<evidence type="ECO:0000256" key="1">
    <source>
        <dbReference type="ARBA" id="ARBA00012344"/>
    </source>
</evidence>
<dbReference type="EC" id="4.3.2.7" evidence="1"/>
<proteinExistence type="predicted"/>
<name>A0A9X1NXB4_9HYPH</name>
<gene>
    <name evidence="3" type="ORF">LRX75_18295</name>
</gene>
<evidence type="ECO:0000313" key="3">
    <source>
        <dbReference type="EMBL" id="MCD7110988.1"/>
    </source>
</evidence>
<dbReference type="Pfam" id="PF04752">
    <property type="entry name" value="ChaC"/>
    <property type="match status" value="1"/>
</dbReference>
<dbReference type="InterPro" id="IPR006840">
    <property type="entry name" value="ChaC"/>
</dbReference>
<dbReference type="EMBL" id="JAJOZR010000012">
    <property type="protein sequence ID" value="MCD7110988.1"/>
    <property type="molecule type" value="Genomic_DNA"/>
</dbReference>
<reference evidence="3" key="1">
    <citation type="submission" date="2021-12" db="EMBL/GenBank/DDBJ databases">
        <authorList>
            <person name="Li Y."/>
        </authorList>
    </citation>
    <scope>NUCLEOTIDE SEQUENCE</scope>
    <source>
        <strain evidence="3">DKSPLA3</strain>
    </source>
</reference>